<evidence type="ECO:0000313" key="4">
    <source>
        <dbReference type="Proteomes" id="UP000238220"/>
    </source>
</evidence>
<dbReference type="Proteomes" id="UP000238220">
    <property type="component" value="Unassembled WGS sequence"/>
</dbReference>
<accession>A0A2S5TKT1</accession>
<dbReference type="InterPro" id="IPR005545">
    <property type="entry name" value="YCII"/>
</dbReference>
<dbReference type="PANTHER" id="PTHR35174:SF4">
    <property type="entry name" value="BLL7163 PROTEIN"/>
    <property type="match status" value="1"/>
</dbReference>
<gene>
    <name evidence="3" type="ORF">C3942_01295</name>
</gene>
<feature type="domain" description="YCII-related" evidence="2">
    <location>
        <begin position="1"/>
        <end position="110"/>
    </location>
</feature>
<proteinExistence type="inferred from homology"/>
<comment type="caution">
    <text evidence="3">The sequence shown here is derived from an EMBL/GenBank/DDBJ whole genome shotgun (WGS) entry which is preliminary data.</text>
</comment>
<dbReference type="Gene3D" id="3.30.70.1060">
    <property type="entry name" value="Dimeric alpha+beta barrel"/>
    <property type="match status" value="1"/>
</dbReference>
<dbReference type="OrthoDB" id="9795306at2"/>
<dbReference type="Pfam" id="PF03795">
    <property type="entry name" value="YCII"/>
    <property type="match status" value="1"/>
</dbReference>
<dbReference type="PANTHER" id="PTHR35174">
    <property type="entry name" value="BLL7171 PROTEIN-RELATED"/>
    <property type="match status" value="1"/>
</dbReference>
<dbReference type="InterPro" id="IPR011008">
    <property type="entry name" value="Dimeric_a/b-barrel"/>
</dbReference>
<evidence type="ECO:0000313" key="3">
    <source>
        <dbReference type="EMBL" id="PPE75557.1"/>
    </source>
</evidence>
<reference evidence="3 4" key="1">
    <citation type="submission" date="2018-02" db="EMBL/GenBank/DDBJ databases">
        <title>Genome sequencing of Solimonas sp. HR-BB.</title>
        <authorList>
            <person name="Lee Y."/>
            <person name="Jeon C.O."/>
        </authorList>
    </citation>
    <scope>NUCLEOTIDE SEQUENCE [LARGE SCALE GENOMIC DNA]</scope>
    <source>
        <strain evidence="3 4">HR-BB</strain>
    </source>
</reference>
<keyword evidence="4" id="KW-1185">Reference proteome</keyword>
<dbReference type="AlphaFoldDB" id="A0A2S5TKT1"/>
<sequence>MLFMIIRKGDAITESGTLPGPEMLAAMGRYRDELAAAGVYRGGDGLLPTALGAKLRYSSGRSTVTDGPFAEAKEIIAGFVLVEVASLAEAVHWAQLCPSLAGGDAEIEIRQVAEASHFPAALQAAVARMPWSTASAQAAAGKLGEAA</sequence>
<evidence type="ECO:0000259" key="2">
    <source>
        <dbReference type="Pfam" id="PF03795"/>
    </source>
</evidence>
<name>A0A2S5TKT1_9GAMM</name>
<dbReference type="EMBL" id="PSNW01000001">
    <property type="protein sequence ID" value="PPE75557.1"/>
    <property type="molecule type" value="Genomic_DNA"/>
</dbReference>
<dbReference type="RefSeq" id="WP_104228523.1">
    <property type="nucleotide sequence ID" value="NZ_PSNW01000001.1"/>
</dbReference>
<organism evidence="3 4">
    <name type="scientific">Solimonas fluminis</name>
    <dbReference type="NCBI Taxonomy" id="2086571"/>
    <lineage>
        <taxon>Bacteria</taxon>
        <taxon>Pseudomonadati</taxon>
        <taxon>Pseudomonadota</taxon>
        <taxon>Gammaproteobacteria</taxon>
        <taxon>Nevskiales</taxon>
        <taxon>Nevskiaceae</taxon>
        <taxon>Solimonas</taxon>
    </lineage>
</organism>
<dbReference type="SUPFAM" id="SSF54909">
    <property type="entry name" value="Dimeric alpha+beta barrel"/>
    <property type="match status" value="1"/>
</dbReference>
<comment type="similarity">
    <text evidence="1">Belongs to the YciI family.</text>
</comment>
<evidence type="ECO:0000256" key="1">
    <source>
        <dbReference type="ARBA" id="ARBA00007689"/>
    </source>
</evidence>
<protein>
    <submittedName>
        <fullName evidence="3">Dehydrogenase</fullName>
    </submittedName>
</protein>